<dbReference type="Proteomes" id="UP001172083">
    <property type="component" value="Unassembled WGS sequence"/>
</dbReference>
<reference evidence="2" key="1">
    <citation type="submission" date="2023-06" db="EMBL/GenBank/DDBJ databases">
        <title>Genomic of Agaribacillus aureum.</title>
        <authorList>
            <person name="Wang G."/>
        </authorList>
    </citation>
    <scope>NUCLEOTIDE SEQUENCE</scope>
    <source>
        <strain evidence="2">BMA12</strain>
    </source>
</reference>
<proteinExistence type="predicted"/>
<protein>
    <submittedName>
        <fullName evidence="2">DUF3575 domain-containing protein</fullName>
    </submittedName>
</protein>
<name>A0ABT8L497_9BACT</name>
<keyword evidence="1" id="KW-0732">Signal</keyword>
<organism evidence="2 3">
    <name type="scientific">Agaribacillus aureus</name>
    <dbReference type="NCBI Taxonomy" id="3051825"/>
    <lineage>
        <taxon>Bacteria</taxon>
        <taxon>Pseudomonadati</taxon>
        <taxon>Bacteroidota</taxon>
        <taxon>Cytophagia</taxon>
        <taxon>Cytophagales</taxon>
        <taxon>Splendidivirgaceae</taxon>
        <taxon>Agaribacillus</taxon>
    </lineage>
</organism>
<evidence type="ECO:0000256" key="1">
    <source>
        <dbReference type="SAM" id="SignalP"/>
    </source>
</evidence>
<keyword evidence="3" id="KW-1185">Reference proteome</keyword>
<accession>A0ABT8L497</accession>
<gene>
    <name evidence="2" type="ORF">QQ020_10970</name>
</gene>
<dbReference type="EMBL" id="JAUJEB010000001">
    <property type="protein sequence ID" value="MDN5212572.1"/>
    <property type="molecule type" value="Genomic_DNA"/>
</dbReference>
<evidence type="ECO:0000313" key="3">
    <source>
        <dbReference type="Proteomes" id="UP001172083"/>
    </source>
</evidence>
<evidence type="ECO:0000313" key="2">
    <source>
        <dbReference type="EMBL" id="MDN5212572.1"/>
    </source>
</evidence>
<comment type="caution">
    <text evidence="2">The sequence shown here is derived from an EMBL/GenBank/DDBJ whole genome shotgun (WGS) entry which is preliminary data.</text>
</comment>
<feature type="signal peptide" evidence="1">
    <location>
        <begin position="1"/>
        <end position="18"/>
    </location>
</feature>
<feature type="chain" id="PRO_5046587946" evidence="1">
    <location>
        <begin position="19"/>
        <end position="204"/>
    </location>
</feature>
<dbReference type="RefSeq" id="WP_346757889.1">
    <property type="nucleotide sequence ID" value="NZ_JAUJEB010000001.1"/>
</dbReference>
<sequence length="204" mass="22215">MKKLIVIIFVFVLSTSFAQDMDPHKTDPDMKSVKTKALKMEFFAPLTGNFTLGYESYIKDGISWEAKFGIIGAGKNIENQKGAFARVGPKFKIRPDYITKGMVSAHPLRGAYIKPELVINHFRSDDSYGYPGYETTKESHTGGAILINYGKQFVLGNKITLDWSIGLGYGFGNDGDGGFRYGFASGGSDLPIAGSAGFTLGILL</sequence>